<dbReference type="PANTHER" id="PTHR34614:SF2">
    <property type="entry name" value="TRANSPOSASE IS4-LIKE DOMAIN-CONTAINING PROTEIN"/>
    <property type="match status" value="1"/>
</dbReference>
<dbReference type="NCBIfam" id="NF033559">
    <property type="entry name" value="transpos_IS1634"/>
    <property type="match status" value="1"/>
</dbReference>
<proteinExistence type="predicted"/>
<protein>
    <recommendedName>
        <fullName evidence="1">Transposase IS4-like domain-containing protein</fullName>
    </recommendedName>
</protein>
<gene>
    <name evidence="2" type="ORF">S06H3_32102</name>
</gene>
<feature type="non-terminal residue" evidence="2">
    <location>
        <position position="1"/>
    </location>
</feature>
<feature type="non-terminal residue" evidence="2">
    <location>
        <position position="278"/>
    </location>
</feature>
<dbReference type="Pfam" id="PF01609">
    <property type="entry name" value="DDE_Tnp_1"/>
    <property type="match status" value="1"/>
</dbReference>
<sequence length="278" mass="32507">PGNTFDGKTLETALEAMESRFGIRKVIIVADKGINSKLNLKMISDRGYKYIFASRIKSASKKIKDLIFAGDYTKTQSTYDTVRYKVIDWINEFKADGKKYELAEKLIITYSEKRAKKDRADRERLIEKANALLKNKAKIRQFNKRGGKKYIKDISKDSDWIFDTEAVLADQRFDGYYGIQTNDMELDPEKVMDAYHSLWKIEQSFRIMKSTLEVKPIFHWTEPRIKGHFVICFLAFLLERNLEFRLKKSGEEASPEKIREAINSLNFAKVFLNGRKYF</sequence>
<accession>X1NIR1</accession>
<name>X1NIR1_9ZZZZ</name>
<dbReference type="InterPro" id="IPR002559">
    <property type="entry name" value="Transposase_11"/>
</dbReference>
<dbReference type="AlphaFoldDB" id="X1NIR1"/>
<reference evidence="2" key="1">
    <citation type="journal article" date="2014" name="Front. Microbiol.">
        <title>High frequency of phylogenetically diverse reductive dehalogenase-homologous genes in deep subseafloor sedimentary metagenomes.</title>
        <authorList>
            <person name="Kawai M."/>
            <person name="Futagami T."/>
            <person name="Toyoda A."/>
            <person name="Takaki Y."/>
            <person name="Nishi S."/>
            <person name="Hori S."/>
            <person name="Arai W."/>
            <person name="Tsubouchi T."/>
            <person name="Morono Y."/>
            <person name="Uchiyama I."/>
            <person name="Ito T."/>
            <person name="Fujiyama A."/>
            <person name="Inagaki F."/>
            <person name="Takami H."/>
        </authorList>
    </citation>
    <scope>NUCLEOTIDE SEQUENCE</scope>
    <source>
        <strain evidence="2">Expedition CK06-06</strain>
    </source>
</reference>
<dbReference type="GO" id="GO:0006313">
    <property type="term" value="P:DNA transposition"/>
    <property type="evidence" value="ECO:0007669"/>
    <property type="project" value="InterPro"/>
</dbReference>
<comment type="caution">
    <text evidence="2">The sequence shown here is derived from an EMBL/GenBank/DDBJ whole genome shotgun (WGS) entry which is preliminary data.</text>
</comment>
<dbReference type="SUPFAM" id="SSF53098">
    <property type="entry name" value="Ribonuclease H-like"/>
    <property type="match status" value="1"/>
</dbReference>
<dbReference type="GO" id="GO:0004803">
    <property type="term" value="F:transposase activity"/>
    <property type="evidence" value="ECO:0007669"/>
    <property type="project" value="InterPro"/>
</dbReference>
<dbReference type="GO" id="GO:0003677">
    <property type="term" value="F:DNA binding"/>
    <property type="evidence" value="ECO:0007669"/>
    <property type="project" value="InterPro"/>
</dbReference>
<dbReference type="PANTHER" id="PTHR34614">
    <property type="match status" value="1"/>
</dbReference>
<evidence type="ECO:0000259" key="1">
    <source>
        <dbReference type="Pfam" id="PF01609"/>
    </source>
</evidence>
<dbReference type="InterPro" id="IPR012337">
    <property type="entry name" value="RNaseH-like_sf"/>
</dbReference>
<dbReference type="EMBL" id="BARV01019057">
    <property type="protein sequence ID" value="GAI26695.1"/>
    <property type="molecule type" value="Genomic_DNA"/>
</dbReference>
<organism evidence="2">
    <name type="scientific">marine sediment metagenome</name>
    <dbReference type="NCBI Taxonomy" id="412755"/>
    <lineage>
        <taxon>unclassified sequences</taxon>
        <taxon>metagenomes</taxon>
        <taxon>ecological metagenomes</taxon>
    </lineage>
</organism>
<feature type="domain" description="Transposase IS4-like" evidence="1">
    <location>
        <begin position="1"/>
        <end position="237"/>
    </location>
</feature>
<dbReference type="InterPro" id="IPR047654">
    <property type="entry name" value="IS1634_transpos"/>
</dbReference>
<evidence type="ECO:0000313" key="2">
    <source>
        <dbReference type="EMBL" id="GAI26695.1"/>
    </source>
</evidence>